<feature type="transmembrane region" description="Helical" evidence="6">
    <location>
        <begin position="305"/>
        <end position="326"/>
    </location>
</feature>
<feature type="transmembrane region" description="Helical" evidence="6">
    <location>
        <begin position="365"/>
        <end position="385"/>
    </location>
</feature>
<feature type="domain" description="Major facilitator superfamily (MFS) profile" evidence="7">
    <location>
        <begin position="1"/>
        <end position="389"/>
    </location>
</feature>
<feature type="transmembrane region" description="Helical" evidence="6">
    <location>
        <begin position="151"/>
        <end position="170"/>
    </location>
</feature>
<comment type="subcellular location">
    <subcellularLocation>
        <location evidence="1">Membrane</location>
        <topology evidence="1">Multi-pass membrane protein</topology>
    </subcellularLocation>
</comment>
<evidence type="ECO:0000256" key="2">
    <source>
        <dbReference type="ARBA" id="ARBA00022448"/>
    </source>
</evidence>
<reference evidence="8" key="1">
    <citation type="submission" date="2018-05" db="EMBL/GenBank/DDBJ databases">
        <authorList>
            <person name="Lanie J.A."/>
            <person name="Ng W.-L."/>
            <person name="Kazmierczak K.M."/>
            <person name="Andrzejewski T.M."/>
            <person name="Davidsen T.M."/>
            <person name="Wayne K.J."/>
            <person name="Tettelin H."/>
            <person name="Glass J.I."/>
            <person name="Rusch D."/>
            <person name="Podicherti R."/>
            <person name="Tsui H.-C.T."/>
            <person name="Winkler M.E."/>
        </authorList>
    </citation>
    <scope>NUCLEOTIDE SEQUENCE</scope>
</reference>
<keyword evidence="5 6" id="KW-0472">Membrane</keyword>
<evidence type="ECO:0000256" key="5">
    <source>
        <dbReference type="ARBA" id="ARBA00023136"/>
    </source>
</evidence>
<keyword evidence="2" id="KW-0813">Transport</keyword>
<keyword evidence="3 6" id="KW-0812">Transmembrane</keyword>
<evidence type="ECO:0000313" key="8">
    <source>
        <dbReference type="EMBL" id="SVA82472.1"/>
    </source>
</evidence>
<proteinExistence type="predicted"/>
<evidence type="ECO:0000256" key="4">
    <source>
        <dbReference type="ARBA" id="ARBA00022989"/>
    </source>
</evidence>
<organism evidence="8">
    <name type="scientific">marine metagenome</name>
    <dbReference type="NCBI Taxonomy" id="408172"/>
    <lineage>
        <taxon>unclassified sequences</taxon>
        <taxon>metagenomes</taxon>
        <taxon>ecological metagenomes</taxon>
    </lineage>
</organism>
<dbReference type="InterPro" id="IPR050930">
    <property type="entry name" value="MFS_Vesicular_Transporter"/>
</dbReference>
<evidence type="ECO:0000259" key="7">
    <source>
        <dbReference type="PROSITE" id="PS50850"/>
    </source>
</evidence>
<dbReference type="AlphaFoldDB" id="A0A381Z0R8"/>
<dbReference type="GO" id="GO:0016020">
    <property type="term" value="C:membrane"/>
    <property type="evidence" value="ECO:0007669"/>
    <property type="project" value="UniProtKB-SubCell"/>
</dbReference>
<accession>A0A381Z0R8</accession>
<dbReference type="EMBL" id="UINC01019476">
    <property type="protein sequence ID" value="SVA82472.1"/>
    <property type="molecule type" value="Genomic_DNA"/>
</dbReference>
<name>A0A381Z0R8_9ZZZZ</name>
<keyword evidence="4 6" id="KW-1133">Transmembrane helix</keyword>
<evidence type="ECO:0000256" key="1">
    <source>
        <dbReference type="ARBA" id="ARBA00004141"/>
    </source>
</evidence>
<dbReference type="InterPro" id="IPR020846">
    <property type="entry name" value="MFS_dom"/>
</dbReference>
<dbReference type="PANTHER" id="PTHR23506">
    <property type="entry name" value="GH10249P"/>
    <property type="match status" value="1"/>
</dbReference>
<feature type="transmembrane region" description="Helical" evidence="6">
    <location>
        <begin position="338"/>
        <end position="359"/>
    </location>
</feature>
<dbReference type="GO" id="GO:0022857">
    <property type="term" value="F:transmembrane transporter activity"/>
    <property type="evidence" value="ECO:0007669"/>
    <property type="project" value="InterPro"/>
</dbReference>
<dbReference type="SUPFAM" id="SSF103473">
    <property type="entry name" value="MFS general substrate transporter"/>
    <property type="match status" value="1"/>
</dbReference>
<feature type="transmembrane region" description="Helical" evidence="6">
    <location>
        <begin position="236"/>
        <end position="257"/>
    </location>
</feature>
<dbReference type="InterPro" id="IPR011701">
    <property type="entry name" value="MFS"/>
</dbReference>
<dbReference type="Gene3D" id="1.20.1250.20">
    <property type="entry name" value="MFS general substrate transporter like domains"/>
    <property type="match status" value="2"/>
</dbReference>
<feature type="transmembrane region" description="Helical" evidence="6">
    <location>
        <begin position="200"/>
        <end position="224"/>
    </location>
</feature>
<sequence length="395" mass="42808">MVTSLSVAAALLGDAMLYVVMPSRPELWHLTIIQVGILLSINRLVRLFTNPLSSVFVEKFGIYTPFRVSLLSSLGVLVAYAFSKNFIVLVFARLLWGTCWSTLRLVSQWVASENSTAENLGFNLSSNVSIIRVGSIGGAVFGGVLSDYLGYEAAFIIFGVFTLIGFAAWIRQSTYKNRKQAVVTGRKISGFIHVLRDSRVLILSIASMFGGLVFSGLIGATIGHFLRHRYGLEFDLISITFGVATITGFALGLKSLAEVLVGPFGGYFSDRYGRYKSLVISAALTSLGLLFLGFSNTIFVTFSVLLLVFIAGVMLMMQLLSLLGMIVDDQSRSQVFSVFNTFQDFGSALGPLIGLSLISANLLPALYSISGILLFILIVGACLFLNKDTVGKDPQ</sequence>
<evidence type="ECO:0000256" key="6">
    <source>
        <dbReference type="SAM" id="Phobius"/>
    </source>
</evidence>
<dbReference type="PANTHER" id="PTHR23506:SF23">
    <property type="entry name" value="GH10249P"/>
    <property type="match status" value="1"/>
</dbReference>
<feature type="transmembrane region" description="Helical" evidence="6">
    <location>
        <begin position="27"/>
        <end position="48"/>
    </location>
</feature>
<feature type="transmembrane region" description="Helical" evidence="6">
    <location>
        <begin position="278"/>
        <end position="299"/>
    </location>
</feature>
<protein>
    <recommendedName>
        <fullName evidence="7">Major facilitator superfamily (MFS) profile domain-containing protein</fullName>
    </recommendedName>
</protein>
<evidence type="ECO:0000256" key="3">
    <source>
        <dbReference type="ARBA" id="ARBA00022692"/>
    </source>
</evidence>
<dbReference type="PROSITE" id="PS50850">
    <property type="entry name" value="MFS"/>
    <property type="match status" value="1"/>
</dbReference>
<gene>
    <name evidence="8" type="ORF">METZ01_LOCUS135326</name>
</gene>
<dbReference type="InterPro" id="IPR036259">
    <property type="entry name" value="MFS_trans_sf"/>
</dbReference>
<dbReference type="Pfam" id="PF07690">
    <property type="entry name" value="MFS_1"/>
    <property type="match status" value="1"/>
</dbReference>